<proteinExistence type="predicted"/>
<protein>
    <submittedName>
        <fullName evidence="1">Uncharacterized protein</fullName>
    </submittedName>
</protein>
<comment type="caution">
    <text evidence="1">The sequence shown here is derived from an EMBL/GenBank/DDBJ whole genome shotgun (WGS) entry which is preliminary data.</text>
</comment>
<accession>A0ABR1GRG5</accession>
<keyword evidence="2" id="KW-1185">Reference proteome</keyword>
<organism evidence="1 2">
    <name type="scientific">Neonectria punicea</name>
    <dbReference type="NCBI Taxonomy" id="979145"/>
    <lineage>
        <taxon>Eukaryota</taxon>
        <taxon>Fungi</taxon>
        <taxon>Dikarya</taxon>
        <taxon>Ascomycota</taxon>
        <taxon>Pezizomycotina</taxon>
        <taxon>Sordariomycetes</taxon>
        <taxon>Hypocreomycetidae</taxon>
        <taxon>Hypocreales</taxon>
        <taxon>Nectriaceae</taxon>
        <taxon>Neonectria</taxon>
    </lineage>
</organism>
<name>A0ABR1GRG5_9HYPO</name>
<dbReference type="EMBL" id="JAZAVJ010000203">
    <property type="protein sequence ID" value="KAK7407984.1"/>
    <property type="molecule type" value="Genomic_DNA"/>
</dbReference>
<evidence type="ECO:0000313" key="2">
    <source>
        <dbReference type="Proteomes" id="UP001498476"/>
    </source>
</evidence>
<dbReference type="Proteomes" id="UP001498476">
    <property type="component" value="Unassembled WGS sequence"/>
</dbReference>
<gene>
    <name evidence="1" type="ORF">QQX98_009855</name>
</gene>
<reference evidence="1 2" key="1">
    <citation type="journal article" date="2025" name="Microbiol. Resour. Announc.">
        <title>Draft genome sequences for Neonectria magnoliae and Neonectria punicea, canker pathogens of Liriodendron tulipifera and Acer saccharum in West Virginia.</title>
        <authorList>
            <person name="Petronek H.M."/>
            <person name="Kasson M.T."/>
            <person name="Metheny A.M."/>
            <person name="Stauder C.M."/>
            <person name="Lovett B."/>
            <person name="Lynch S.C."/>
            <person name="Garnas J.R."/>
            <person name="Kasson L.R."/>
            <person name="Stajich J.E."/>
        </authorList>
    </citation>
    <scope>NUCLEOTIDE SEQUENCE [LARGE SCALE GENOMIC DNA]</scope>
    <source>
        <strain evidence="1 2">NRRL 64653</strain>
    </source>
</reference>
<sequence length="123" mass="14309">MLRIAYGFENRGGIGSYKEPLDDLPELAKVWVIRIESEPIAVFLERLHNIELHDSVVEMFAPFRTLIQKLPVLRDHLYELEKRLSVEGLHEEPALVYETKTALTHFRILTQFMDKYLGSSVLL</sequence>
<evidence type="ECO:0000313" key="1">
    <source>
        <dbReference type="EMBL" id="KAK7407984.1"/>
    </source>
</evidence>